<reference evidence="1 2" key="1">
    <citation type="submission" date="2018-11" db="EMBL/GenBank/DDBJ databases">
        <authorList>
            <consortium name="Pathogen Informatics"/>
        </authorList>
    </citation>
    <scope>NUCLEOTIDE SEQUENCE [LARGE SCALE GENOMIC DNA]</scope>
    <source>
        <strain>Dakar</strain>
        <strain evidence="2">Senegal</strain>
    </source>
</reference>
<dbReference type="PANTHER" id="PTHR47027">
    <property type="entry name" value="REVERSE TRANSCRIPTASE DOMAIN-CONTAINING PROTEIN"/>
    <property type="match status" value="1"/>
</dbReference>
<organism evidence="1 2">
    <name type="scientific">Schistosoma curassoni</name>
    <dbReference type="NCBI Taxonomy" id="6186"/>
    <lineage>
        <taxon>Eukaryota</taxon>
        <taxon>Metazoa</taxon>
        <taxon>Spiralia</taxon>
        <taxon>Lophotrochozoa</taxon>
        <taxon>Platyhelminthes</taxon>
        <taxon>Trematoda</taxon>
        <taxon>Digenea</taxon>
        <taxon>Strigeidida</taxon>
        <taxon>Schistosomatoidea</taxon>
        <taxon>Schistosomatidae</taxon>
        <taxon>Schistosoma</taxon>
    </lineage>
</organism>
<sequence length="192" mass="22330">MFVTDYQEISTRILKARLAFTNLRYLWRRRDIRLSTKGRVYCAAVCFVLLYGGETWSVRVEDICSLLLFDHSCLRSISRISCEHRVSNVVVRKRVLVKDGKSLDEVVIVHQLRWLGHVLPMPNHRLLRRAMFYDVGVGWKKARGGHMFCGCGFITLHYLVIHKFSIDSRKDISLLRGTLILKPDTDLWQLPG</sequence>
<name>A0A3P7YEE6_9TREM</name>
<protein>
    <submittedName>
        <fullName evidence="1">Uncharacterized protein</fullName>
    </submittedName>
</protein>
<accession>A0A3P7YEE6</accession>
<dbReference type="Proteomes" id="UP000279833">
    <property type="component" value="Unassembled WGS sequence"/>
</dbReference>
<evidence type="ECO:0000313" key="2">
    <source>
        <dbReference type="Proteomes" id="UP000279833"/>
    </source>
</evidence>
<proteinExistence type="predicted"/>
<dbReference type="AlphaFoldDB" id="A0A3P7YEE6"/>
<evidence type="ECO:0000313" key="1">
    <source>
        <dbReference type="EMBL" id="VDO69704.1"/>
    </source>
</evidence>
<dbReference type="EMBL" id="UZAK01001496">
    <property type="protein sequence ID" value="VDO69704.1"/>
    <property type="molecule type" value="Genomic_DNA"/>
</dbReference>
<gene>
    <name evidence="1" type="ORF">SCUD_LOCUS1757</name>
</gene>
<keyword evidence="2" id="KW-1185">Reference proteome</keyword>
<dbReference type="PANTHER" id="PTHR47027:SF20">
    <property type="entry name" value="REVERSE TRANSCRIPTASE-LIKE PROTEIN WITH RNA-DIRECTED DNA POLYMERASE DOMAIN"/>
    <property type="match status" value="1"/>
</dbReference>